<evidence type="ECO:0000313" key="2">
    <source>
        <dbReference type="EMBL" id="SBT35683.1"/>
    </source>
</evidence>
<gene>
    <name evidence="1" type="ORF">POVWA1_016370</name>
    <name evidence="2" type="ORF">POVWA2_026160</name>
</gene>
<dbReference type="Proteomes" id="UP000078550">
    <property type="component" value="Unassembled WGS sequence"/>
</dbReference>
<evidence type="ECO:0000313" key="4">
    <source>
        <dbReference type="Proteomes" id="UP000078555"/>
    </source>
</evidence>
<keyword evidence="4" id="KW-1185">Reference proteome</keyword>
<sequence length="80" mass="8967">MCLCLERGFPPCEDDQGTKIKFTSEKNHSKSHNSGAPKEEAVILARTFSVKVKVHRRWTPLRALISHVLAKTGVNAPLER</sequence>
<organism evidence="2 3">
    <name type="scientific">Plasmodium ovale wallikeri</name>
    <dbReference type="NCBI Taxonomy" id="864142"/>
    <lineage>
        <taxon>Eukaryota</taxon>
        <taxon>Sar</taxon>
        <taxon>Alveolata</taxon>
        <taxon>Apicomplexa</taxon>
        <taxon>Aconoidasida</taxon>
        <taxon>Haemosporida</taxon>
        <taxon>Plasmodiidae</taxon>
        <taxon>Plasmodium</taxon>
        <taxon>Plasmodium (Plasmodium)</taxon>
    </lineage>
</organism>
<accession>A0A1A8YVV1</accession>
<dbReference type="Proteomes" id="UP000078555">
    <property type="component" value="Unassembled WGS sequence"/>
</dbReference>
<evidence type="ECO:0000313" key="1">
    <source>
        <dbReference type="EMBL" id="SBT33275.1"/>
    </source>
</evidence>
<dbReference type="EMBL" id="FLRD01000052">
    <property type="protein sequence ID" value="SBT33275.1"/>
    <property type="molecule type" value="Genomic_DNA"/>
</dbReference>
<reference evidence="2" key="1">
    <citation type="submission" date="2016-05" db="EMBL/GenBank/DDBJ databases">
        <authorList>
            <person name="Lavstsen T."/>
            <person name="Jespersen J.S."/>
        </authorList>
    </citation>
    <scope>NUCLEOTIDE SEQUENCE [LARGE SCALE GENOMIC DNA]</scope>
</reference>
<evidence type="ECO:0000313" key="3">
    <source>
        <dbReference type="Proteomes" id="UP000078550"/>
    </source>
</evidence>
<dbReference type="EMBL" id="FLRE01000105">
    <property type="protein sequence ID" value="SBT35683.1"/>
    <property type="molecule type" value="Genomic_DNA"/>
</dbReference>
<proteinExistence type="predicted"/>
<name>A0A1A8YVV1_PLAOA</name>
<reference evidence="3 4" key="2">
    <citation type="submission" date="2016-05" db="EMBL/GenBank/DDBJ databases">
        <authorList>
            <person name="Naeem Raeece"/>
        </authorList>
    </citation>
    <scope>NUCLEOTIDE SEQUENCE [LARGE SCALE GENOMIC DNA]</scope>
</reference>
<dbReference type="AlphaFoldDB" id="A0A1A8YVV1"/>
<protein>
    <submittedName>
        <fullName evidence="2">Uncharacterized protein</fullName>
    </submittedName>
</protein>